<comment type="subcellular location">
    <subcellularLocation>
        <location evidence="5">Mitochondrion inner membrane</location>
        <topology evidence="5">Peripheral membrane protein</topology>
        <orientation evidence="5">Matrix side</orientation>
    </subcellularLocation>
</comment>
<dbReference type="CDD" id="cd02440">
    <property type="entry name" value="AdoMet_MTases"/>
    <property type="match status" value="1"/>
</dbReference>
<keyword evidence="5" id="KW-0472">Membrane</keyword>
<evidence type="ECO:0000256" key="2">
    <source>
        <dbReference type="ARBA" id="ARBA00022679"/>
    </source>
</evidence>
<keyword evidence="4 5" id="KW-0949">S-adenosyl-L-methionine</keyword>
<keyword evidence="2 5" id="KW-0808">Transferase</keyword>
<dbReference type="Proteomes" id="UP000887565">
    <property type="component" value="Unplaced"/>
</dbReference>
<comment type="catalytic activity">
    <reaction evidence="5">
        <text>a 3-demethylubiquinol + S-adenosyl-L-methionine = a ubiquinol + S-adenosyl-L-homocysteine + H(+)</text>
        <dbReference type="Rhea" id="RHEA:44380"/>
        <dbReference type="Rhea" id="RHEA-COMP:9566"/>
        <dbReference type="Rhea" id="RHEA-COMP:10914"/>
        <dbReference type="ChEBI" id="CHEBI:15378"/>
        <dbReference type="ChEBI" id="CHEBI:17976"/>
        <dbReference type="ChEBI" id="CHEBI:57856"/>
        <dbReference type="ChEBI" id="CHEBI:59789"/>
        <dbReference type="ChEBI" id="CHEBI:84422"/>
        <dbReference type="EC" id="2.1.1.64"/>
    </reaction>
</comment>
<dbReference type="WBParaSite" id="nRc.2.0.1.t31264-RA">
    <property type="protein sequence ID" value="nRc.2.0.1.t31264-RA"/>
    <property type="gene ID" value="nRc.2.0.1.g31264"/>
</dbReference>
<dbReference type="GO" id="GO:0061542">
    <property type="term" value="F:3-demethylubiquinol 3-O-methyltransferase activity"/>
    <property type="evidence" value="ECO:0007669"/>
    <property type="project" value="UniProtKB-UniRule"/>
</dbReference>
<dbReference type="Gene3D" id="3.40.50.150">
    <property type="entry name" value="Vaccinia Virus protein VP39"/>
    <property type="match status" value="1"/>
</dbReference>
<evidence type="ECO:0000256" key="3">
    <source>
        <dbReference type="ARBA" id="ARBA00022688"/>
    </source>
</evidence>
<comment type="catalytic activity">
    <reaction evidence="5">
        <text>a 3,4-dihydroxy-5-(all-trans-polyprenyl)benzoate + S-adenosyl-L-methionine = a 4-hydroxy-3-methoxy-5-(all-trans-polyprenyl)benzoate + S-adenosyl-L-homocysteine + H(+)</text>
        <dbReference type="Rhea" id="RHEA:44452"/>
        <dbReference type="Rhea" id="RHEA-COMP:10930"/>
        <dbReference type="Rhea" id="RHEA-COMP:10931"/>
        <dbReference type="ChEBI" id="CHEBI:15378"/>
        <dbReference type="ChEBI" id="CHEBI:57856"/>
        <dbReference type="ChEBI" id="CHEBI:59789"/>
        <dbReference type="ChEBI" id="CHEBI:64694"/>
        <dbReference type="ChEBI" id="CHEBI:84443"/>
        <dbReference type="EC" id="2.1.1.114"/>
    </reaction>
</comment>
<dbReference type="PANTHER" id="PTHR43464">
    <property type="entry name" value="METHYLTRANSFERASE"/>
    <property type="match status" value="1"/>
</dbReference>
<dbReference type="GO" id="GO:0032259">
    <property type="term" value="P:methylation"/>
    <property type="evidence" value="ECO:0007669"/>
    <property type="project" value="UniProtKB-KW"/>
</dbReference>
<dbReference type="Pfam" id="PF13489">
    <property type="entry name" value="Methyltransf_23"/>
    <property type="match status" value="1"/>
</dbReference>
<feature type="binding site" evidence="5">
    <location>
        <position position="143"/>
    </location>
    <ligand>
        <name>Mg(2+)</name>
        <dbReference type="ChEBI" id="CHEBI:18420"/>
    </ligand>
</feature>
<organism evidence="6 7">
    <name type="scientific">Romanomermis culicivorax</name>
    <name type="common">Nematode worm</name>
    <dbReference type="NCBI Taxonomy" id="13658"/>
    <lineage>
        <taxon>Eukaryota</taxon>
        <taxon>Metazoa</taxon>
        <taxon>Ecdysozoa</taxon>
        <taxon>Nematoda</taxon>
        <taxon>Enoplea</taxon>
        <taxon>Dorylaimia</taxon>
        <taxon>Mermithida</taxon>
        <taxon>Mermithoidea</taxon>
        <taxon>Mermithidae</taxon>
        <taxon>Romanomermis</taxon>
    </lineage>
</organism>
<dbReference type="EC" id="2.1.1.114" evidence="5"/>
<feature type="binding site" evidence="5">
    <location>
        <position position="39"/>
    </location>
    <ligand>
        <name>S-adenosyl-L-methionine</name>
        <dbReference type="ChEBI" id="CHEBI:59789"/>
    </ligand>
</feature>
<keyword evidence="6" id="KW-1185">Reference proteome</keyword>
<proteinExistence type="inferred from homology"/>
<protein>
    <recommendedName>
        <fullName evidence="5">Ubiquinone biosynthesis O-methyltransferase, mitochondrial</fullName>
    </recommendedName>
    <alternativeName>
        <fullName evidence="5">3-demethylubiquinol 3-O-methyltransferase</fullName>
        <ecNumber evidence="5">2.1.1.64</ecNumber>
    </alternativeName>
    <alternativeName>
        <fullName evidence="5">3-demethylubiquinone 3-O-methyltransferase</fullName>
        <ecNumber evidence="5">2.1.1.-</ecNumber>
    </alternativeName>
    <alternativeName>
        <fullName evidence="5">Polyprenyldihydroxybenzoate methyltransferase</fullName>
        <ecNumber evidence="5">2.1.1.114</ecNumber>
    </alternativeName>
</protein>
<comment type="function">
    <text evidence="5">O-methyltransferase required for two non-consecutive steps during ubiquinone biosynthesis. Catalyzes the 2 O-methylation of 3,4-dihydroxy-5-(all-trans-polyprenyl)benzoic acid into 4-hydroxy-3-methoxy-5-(all-trans-polyprenyl)benzoic acid. Also catalyzes the last step of ubiquinone biosynthesis by mediating methylation of 3-demethylubiquinone into ubiquinone. Also able to mediate the methylation of 3-demethylubiquinol into ubiquinol.</text>
</comment>
<dbReference type="InterPro" id="IPR029063">
    <property type="entry name" value="SAM-dependent_MTases_sf"/>
</dbReference>
<feature type="binding site" evidence="5">
    <location>
        <position position="70"/>
    </location>
    <ligand>
        <name>S-adenosyl-L-methionine</name>
        <dbReference type="ChEBI" id="CHEBI:59789"/>
    </ligand>
</feature>
<dbReference type="GO" id="GO:0010420">
    <property type="term" value="F:polyprenyldihydroxybenzoate methyltransferase activity"/>
    <property type="evidence" value="ECO:0007669"/>
    <property type="project" value="UniProtKB-UniRule"/>
</dbReference>
<dbReference type="PANTHER" id="PTHR43464:SF19">
    <property type="entry name" value="UBIQUINONE BIOSYNTHESIS O-METHYLTRANSFERASE, MITOCHONDRIAL"/>
    <property type="match status" value="1"/>
</dbReference>
<evidence type="ECO:0000313" key="7">
    <source>
        <dbReference type="WBParaSite" id="nRc.2.0.1.t31264-RA"/>
    </source>
</evidence>
<feature type="binding site" evidence="5">
    <location>
        <position position="147"/>
    </location>
    <ligand>
        <name>Mg(2+)</name>
        <dbReference type="ChEBI" id="CHEBI:18420"/>
    </ligand>
</feature>
<comment type="cofactor">
    <cofactor evidence="5">
        <name>Mg(2+)</name>
        <dbReference type="ChEBI" id="CHEBI:18420"/>
    </cofactor>
</comment>
<keyword evidence="5" id="KW-0460">Magnesium</keyword>
<sequence>MNTQTTADQLDAEKFSTLHSDWWHEDGIFKALHSMNRVRIPWISDTLSVENGKMSSSCKPLSGKRILDVGSGGGILSVPLARLGARVIGLETVAESAKAATNHLEVSNKIKGENLDIDYVNSSIEDYVAENAEAKFDALVASEVVEHVSDRKFFIENCSKLLPSGSHLFLTTLNKTLASKILAVYMAENILGIVPPGIHDWEKFVSPENLELQLEKSGFRTKMIHGLCYNPLNNKWSWIRNTSINYAICAVKV</sequence>
<keyword evidence="1 5" id="KW-0489">Methyltransferase</keyword>
<dbReference type="AlphaFoldDB" id="A0A915JYW7"/>
<accession>A0A915JYW7</accession>
<dbReference type="HAMAP" id="MF_00472">
    <property type="entry name" value="UbiG"/>
    <property type="match status" value="1"/>
</dbReference>
<dbReference type="OMA" id="LASRWWD"/>
<evidence type="ECO:0000313" key="6">
    <source>
        <dbReference type="Proteomes" id="UP000887565"/>
    </source>
</evidence>
<dbReference type="EC" id="2.1.1.64" evidence="5"/>
<dbReference type="GO" id="GO:0031314">
    <property type="term" value="C:extrinsic component of mitochondrial inner membrane"/>
    <property type="evidence" value="ECO:0007669"/>
    <property type="project" value="UniProtKB-UniRule"/>
</dbReference>
<evidence type="ECO:0000256" key="4">
    <source>
        <dbReference type="ARBA" id="ARBA00022691"/>
    </source>
</evidence>
<feature type="binding site" evidence="5">
    <location>
        <position position="146"/>
    </location>
    <ligand>
        <name>Mg(2+)</name>
        <dbReference type="ChEBI" id="CHEBI:18420"/>
    </ligand>
</feature>
<keyword evidence="5" id="KW-0479">Metal-binding</keyword>
<comment type="caution">
    <text evidence="5">Lacks conserved residue(s) required for the propagation of feature annotation.</text>
</comment>
<name>A0A915JYW7_ROMCU</name>
<keyword evidence="5" id="KW-0496">Mitochondrion</keyword>
<comment type="similarity">
    <text evidence="5">Belongs to the class I-like SAM-binding methyltransferase superfamily. UbiG/COQ3 family.</text>
</comment>
<dbReference type="GO" id="GO:0046872">
    <property type="term" value="F:metal ion binding"/>
    <property type="evidence" value="ECO:0007669"/>
    <property type="project" value="UniProtKB-KW"/>
</dbReference>
<evidence type="ECO:0000256" key="5">
    <source>
        <dbReference type="HAMAP-Rule" id="MF_03190"/>
    </source>
</evidence>
<feature type="binding site" evidence="5">
    <location>
        <position position="142"/>
    </location>
    <ligand>
        <name>S-adenosyl-L-methionine</name>
        <dbReference type="ChEBI" id="CHEBI:59789"/>
    </ligand>
</feature>
<comment type="subunit">
    <text evidence="5">Component of a multi-subunit COQ enzyme complex.</text>
</comment>
<comment type="catalytic activity">
    <reaction evidence="5">
        <text>a 3-demethylubiquinone + S-adenosyl-L-methionine = a ubiquinone + S-adenosyl-L-homocysteine</text>
        <dbReference type="Rhea" id="RHEA:81215"/>
        <dbReference type="Rhea" id="RHEA-COMP:9565"/>
        <dbReference type="Rhea" id="RHEA-COMP:19654"/>
        <dbReference type="ChEBI" id="CHEBI:16389"/>
        <dbReference type="ChEBI" id="CHEBI:57856"/>
        <dbReference type="ChEBI" id="CHEBI:59789"/>
        <dbReference type="ChEBI" id="CHEBI:231825"/>
    </reaction>
</comment>
<comment type="pathway">
    <text evidence="5">Cofactor biosynthesis; ubiquinone biosynthesis.</text>
</comment>
<dbReference type="NCBIfam" id="TIGR01983">
    <property type="entry name" value="UbiG"/>
    <property type="match status" value="1"/>
</dbReference>
<reference evidence="7" key="1">
    <citation type="submission" date="2022-11" db="UniProtKB">
        <authorList>
            <consortium name="WormBaseParasite"/>
        </authorList>
    </citation>
    <scope>IDENTIFICATION</scope>
</reference>
<keyword evidence="5" id="KW-0999">Mitochondrion inner membrane</keyword>
<dbReference type="SUPFAM" id="SSF53335">
    <property type="entry name" value="S-adenosyl-L-methionine-dependent methyltransferases"/>
    <property type="match status" value="1"/>
</dbReference>
<keyword evidence="3 5" id="KW-0831">Ubiquinone biosynthesis</keyword>
<evidence type="ECO:0000256" key="1">
    <source>
        <dbReference type="ARBA" id="ARBA00022603"/>
    </source>
</evidence>
<dbReference type="InterPro" id="IPR010233">
    <property type="entry name" value="UbiG_MeTrfase"/>
</dbReference>
<dbReference type="EC" id="2.1.1.-" evidence="5"/>